<dbReference type="PROSITE" id="PS51352">
    <property type="entry name" value="THIOREDOXIN_2"/>
    <property type="match status" value="1"/>
</dbReference>
<dbReference type="InterPro" id="IPR013766">
    <property type="entry name" value="Thioredoxin_domain"/>
</dbReference>
<dbReference type="Proteomes" id="UP001219956">
    <property type="component" value="Unassembled WGS sequence"/>
</dbReference>
<name>A0ABT5IT68_9NEIS</name>
<keyword evidence="3" id="KW-1185">Reference proteome</keyword>
<organism evidence="2 3">
    <name type="scientific">Vogesella aquatica</name>
    <dbReference type="NCBI Taxonomy" id="2984206"/>
    <lineage>
        <taxon>Bacteria</taxon>
        <taxon>Pseudomonadati</taxon>
        <taxon>Pseudomonadota</taxon>
        <taxon>Betaproteobacteria</taxon>
        <taxon>Neisseriales</taxon>
        <taxon>Chromobacteriaceae</taxon>
        <taxon>Vogesella</taxon>
    </lineage>
</organism>
<proteinExistence type="predicted"/>
<dbReference type="InterPro" id="IPR036249">
    <property type="entry name" value="Thioredoxin-like_sf"/>
</dbReference>
<reference evidence="2 3" key="1">
    <citation type="submission" date="2023-01" db="EMBL/GenBank/DDBJ databases">
        <title>Novel species of the genus Vogesella isolated from rivers.</title>
        <authorList>
            <person name="Lu H."/>
        </authorList>
    </citation>
    <scope>NUCLEOTIDE SEQUENCE [LARGE SCALE GENOMIC DNA]</scope>
    <source>
        <strain evidence="2 3">DC21W</strain>
    </source>
</reference>
<gene>
    <name evidence="2" type="ORF">PQU95_00855</name>
</gene>
<dbReference type="EMBL" id="JAQQLF010000001">
    <property type="protein sequence ID" value="MDC7715769.1"/>
    <property type="molecule type" value="Genomic_DNA"/>
</dbReference>
<comment type="caution">
    <text evidence="2">The sequence shown here is derived from an EMBL/GenBank/DDBJ whole genome shotgun (WGS) entry which is preliminary data.</text>
</comment>
<accession>A0ABT5IT68</accession>
<evidence type="ECO:0000313" key="2">
    <source>
        <dbReference type="EMBL" id="MDC7715769.1"/>
    </source>
</evidence>
<dbReference type="SUPFAM" id="SSF52833">
    <property type="entry name" value="Thioredoxin-like"/>
    <property type="match status" value="1"/>
</dbReference>
<protein>
    <submittedName>
        <fullName evidence="2">Thioredoxin family protein</fullName>
    </submittedName>
</protein>
<sequence length="110" mass="11936">MPYLATYSPDAPERAALDALPGPVLLEFGAGWCPHCQAAQPAIEQLLQQAPQWQHVKVEDGAGRRLGRTFRVKLWPTLILLHGGVELGRVVRPTSRAELAPLLALLPAAD</sequence>
<dbReference type="Gene3D" id="3.40.30.10">
    <property type="entry name" value="Glutaredoxin"/>
    <property type="match status" value="1"/>
</dbReference>
<dbReference type="CDD" id="cd02947">
    <property type="entry name" value="TRX_family"/>
    <property type="match status" value="1"/>
</dbReference>
<evidence type="ECO:0000313" key="3">
    <source>
        <dbReference type="Proteomes" id="UP001219956"/>
    </source>
</evidence>
<evidence type="ECO:0000259" key="1">
    <source>
        <dbReference type="PROSITE" id="PS51352"/>
    </source>
</evidence>
<dbReference type="RefSeq" id="WP_272750256.1">
    <property type="nucleotide sequence ID" value="NZ_JAQQLF010000001.1"/>
</dbReference>
<feature type="domain" description="Thioredoxin" evidence="1">
    <location>
        <begin position="1"/>
        <end position="110"/>
    </location>
</feature>
<dbReference type="Pfam" id="PF00085">
    <property type="entry name" value="Thioredoxin"/>
    <property type="match status" value="1"/>
</dbReference>